<dbReference type="EMBL" id="JAEINH010000001">
    <property type="protein sequence ID" value="MBI9113765.1"/>
    <property type="molecule type" value="Genomic_DNA"/>
</dbReference>
<keyword evidence="1" id="KW-0808">Transferase</keyword>
<organism evidence="4 5">
    <name type="scientific">Sanguibacter suaedae</name>
    <dbReference type="NCBI Taxonomy" id="2795737"/>
    <lineage>
        <taxon>Bacteria</taxon>
        <taxon>Bacillati</taxon>
        <taxon>Actinomycetota</taxon>
        <taxon>Actinomycetes</taxon>
        <taxon>Micrococcales</taxon>
        <taxon>Sanguibacteraceae</taxon>
        <taxon>Sanguibacter</taxon>
    </lineage>
</organism>
<evidence type="ECO:0000313" key="5">
    <source>
        <dbReference type="Proteomes" id="UP000602087"/>
    </source>
</evidence>
<evidence type="ECO:0000256" key="1">
    <source>
        <dbReference type="ARBA" id="ARBA00022679"/>
    </source>
</evidence>
<keyword evidence="5" id="KW-1185">Reference proteome</keyword>
<dbReference type="PANTHER" id="PTHR43877">
    <property type="entry name" value="AMINOALKYLPHOSPHONATE N-ACETYLTRANSFERASE-RELATED-RELATED"/>
    <property type="match status" value="1"/>
</dbReference>
<sequence length="171" mass="17968">MPSSEVRPVDRPVPPVDGDACAAHGSALVRAAQADDAADVWPLVVAFATTFTPTEATFRATFAALLSLDSTLLLVAETDGAVVGYLSAHAHLTFIADGEVVWVEELMVAEGHRGEGVGSALLAHAEQWAAGRGAAYVSLASRRAGPFYLGHGYDDSATFFRKLRPTSDTQV</sequence>
<dbReference type="RefSeq" id="WP_198732314.1">
    <property type="nucleotide sequence ID" value="NZ_JAEINH010000001.1"/>
</dbReference>
<dbReference type="SUPFAM" id="SSF55729">
    <property type="entry name" value="Acyl-CoA N-acyltransferases (Nat)"/>
    <property type="match status" value="1"/>
</dbReference>
<evidence type="ECO:0000256" key="2">
    <source>
        <dbReference type="ARBA" id="ARBA00023315"/>
    </source>
</evidence>
<keyword evidence="2" id="KW-0012">Acyltransferase</keyword>
<name>A0A934I7R5_9MICO</name>
<dbReference type="Gene3D" id="3.40.630.30">
    <property type="match status" value="1"/>
</dbReference>
<evidence type="ECO:0000313" key="4">
    <source>
        <dbReference type="EMBL" id="MBI9113765.1"/>
    </source>
</evidence>
<accession>A0A934I7R5</accession>
<gene>
    <name evidence="4" type="ORF">JAV76_01900</name>
</gene>
<evidence type="ECO:0000259" key="3">
    <source>
        <dbReference type="PROSITE" id="PS51186"/>
    </source>
</evidence>
<dbReference type="InterPro" id="IPR050832">
    <property type="entry name" value="Bact_Acetyltransf"/>
</dbReference>
<dbReference type="CDD" id="cd04301">
    <property type="entry name" value="NAT_SF"/>
    <property type="match status" value="1"/>
</dbReference>
<dbReference type="InterPro" id="IPR016181">
    <property type="entry name" value="Acyl_CoA_acyltransferase"/>
</dbReference>
<dbReference type="GO" id="GO:0016747">
    <property type="term" value="F:acyltransferase activity, transferring groups other than amino-acyl groups"/>
    <property type="evidence" value="ECO:0007669"/>
    <property type="project" value="InterPro"/>
</dbReference>
<feature type="domain" description="N-acetyltransferase" evidence="3">
    <location>
        <begin position="27"/>
        <end position="171"/>
    </location>
</feature>
<dbReference type="AlphaFoldDB" id="A0A934I7R5"/>
<dbReference type="Proteomes" id="UP000602087">
    <property type="component" value="Unassembled WGS sequence"/>
</dbReference>
<dbReference type="PROSITE" id="PS51186">
    <property type="entry name" value="GNAT"/>
    <property type="match status" value="1"/>
</dbReference>
<comment type="caution">
    <text evidence="4">The sequence shown here is derived from an EMBL/GenBank/DDBJ whole genome shotgun (WGS) entry which is preliminary data.</text>
</comment>
<dbReference type="InterPro" id="IPR000182">
    <property type="entry name" value="GNAT_dom"/>
</dbReference>
<protein>
    <submittedName>
        <fullName evidence="4">GNAT family N-acetyltransferase</fullName>
    </submittedName>
</protein>
<reference evidence="4" key="1">
    <citation type="submission" date="2020-12" db="EMBL/GenBank/DDBJ databases">
        <title>Sanguibacter suaedae sp. nov., isolated from Suaeda aralocaspica.</title>
        <authorList>
            <person name="Ma Q."/>
        </authorList>
    </citation>
    <scope>NUCLEOTIDE SEQUENCE</scope>
    <source>
        <strain evidence="4">YZGR15</strain>
    </source>
</reference>
<proteinExistence type="predicted"/>
<dbReference type="Pfam" id="PF00583">
    <property type="entry name" value="Acetyltransf_1"/>
    <property type="match status" value="1"/>
</dbReference>